<organism evidence="2 3">
    <name type="scientific">Ophiostoma piceae (strain UAMH 11346)</name>
    <name type="common">Sap stain fungus</name>
    <dbReference type="NCBI Taxonomy" id="1262450"/>
    <lineage>
        <taxon>Eukaryota</taxon>
        <taxon>Fungi</taxon>
        <taxon>Dikarya</taxon>
        <taxon>Ascomycota</taxon>
        <taxon>Pezizomycotina</taxon>
        <taxon>Sordariomycetes</taxon>
        <taxon>Sordariomycetidae</taxon>
        <taxon>Ophiostomatales</taxon>
        <taxon>Ophiostomataceae</taxon>
        <taxon>Ophiostoma</taxon>
    </lineage>
</organism>
<reference evidence="2 3" key="1">
    <citation type="journal article" date="2013" name="BMC Genomics">
        <title>The genome and transcriptome of the pine saprophyte Ophiostoma piceae, and a comparison with the bark beetle-associated pine pathogen Grosmannia clavigera.</title>
        <authorList>
            <person name="Haridas S."/>
            <person name="Wang Y."/>
            <person name="Lim L."/>
            <person name="Massoumi Alamouti S."/>
            <person name="Jackman S."/>
            <person name="Docking R."/>
            <person name="Robertson G."/>
            <person name="Birol I."/>
            <person name="Bohlmann J."/>
            <person name="Breuil C."/>
        </authorList>
    </citation>
    <scope>NUCLEOTIDE SEQUENCE [LARGE SCALE GENOMIC DNA]</scope>
    <source>
        <strain evidence="2 3">UAMH 11346</strain>
    </source>
</reference>
<dbReference type="OrthoDB" id="5209158at2759"/>
<feature type="compositionally biased region" description="Low complexity" evidence="1">
    <location>
        <begin position="135"/>
        <end position="153"/>
    </location>
</feature>
<evidence type="ECO:0000256" key="1">
    <source>
        <dbReference type="SAM" id="MobiDB-lite"/>
    </source>
</evidence>
<evidence type="ECO:0000313" key="2">
    <source>
        <dbReference type="EMBL" id="EPE05509.1"/>
    </source>
</evidence>
<accession>S3BW73</accession>
<dbReference type="AlphaFoldDB" id="S3BW73"/>
<dbReference type="VEuPathDB" id="FungiDB:F503_02248"/>
<dbReference type="Proteomes" id="UP000016923">
    <property type="component" value="Unassembled WGS sequence"/>
</dbReference>
<dbReference type="OMA" id="FMSKFRR"/>
<feature type="region of interest" description="Disordered" evidence="1">
    <location>
        <begin position="133"/>
        <end position="194"/>
    </location>
</feature>
<dbReference type="HOGENOM" id="CLU_129420_0_0_1"/>
<feature type="compositionally biased region" description="Low complexity" evidence="1">
    <location>
        <begin position="36"/>
        <end position="48"/>
    </location>
</feature>
<dbReference type="eggNOG" id="ENOG502RJUT">
    <property type="taxonomic scope" value="Eukaryota"/>
</dbReference>
<keyword evidence="3" id="KW-1185">Reference proteome</keyword>
<feature type="compositionally biased region" description="Polar residues" evidence="1">
    <location>
        <begin position="163"/>
        <end position="180"/>
    </location>
</feature>
<evidence type="ECO:0000313" key="3">
    <source>
        <dbReference type="Proteomes" id="UP000016923"/>
    </source>
</evidence>
<gene>
    <name evidence="2" type="ORF">F503_02248</name>
</gene>
<name>S3BW73_OPHP1</name>
<proteinExistence type="predicted"/>
<protein>
    <submittedName>
        <fullName evidence="2">Uncharacterized protein</fullName>
    </submittedName>
</protein>
<sequence length="194" mass="20920">MRRFSRVHRSQSWSAMSIDSAPINAGISAGNAINLSRSKSPSPSTRSSVSRRDYDTGFSAPFCGSGNTTLRHPSANTSPDFCISSGDIDVDRVYNRSRRSFLSNKNKRTTLNHGKLGISGVEYNDLSSIVETQASPTRTGTSSGGSIDSNDSSRISKDGRGSFSLQQANTEQSRPTTSHSAVHRGGSVFRKLRI</sequence>
<feature type="region of interest" description="Disordered" evidence="1">
    <location>
        <begin position="33"/>
        <end position="53"/>
    </location>
</feature>
<dbReference type="EMBL" id="KE148156">
    <property type="protein sequence ID" value="EPE05509.1"/>
    <property type="molecule type" value="Genomic_DNA"/>
</dbReference>